<dbReference type="Proteomes" id="UP000292583">
    <property type="component" value="Unassembled WGS sequence"/>
</dbReference>
<sequence>MLGVYQENILIKKYTSEEKASEFLPKILNSLLKEFNFSRLIYANGPGSYMGIKISYMSLKTLSIVKNIPLYSISAFELNDFKPIKANKDFCFVYKKDEIILEKNTAGDFFLPLNLEKININNDNLPFYFLDVI</sequence>
<dbReference type="AlphaFoldDB" id="A0A4Q9JUC1"/>
<name>A0A4Q9JUC1_9BACT</name>
<gene>
    <name evidence="1" type="ORF">DU473_07715</name>
</gene>
<dbReference type="OrthoDB" id="5339448at2"/>
<dbReference type="SUPFAM" id="SSF53067">
    <property type="entry name" value="Actin-like ATPase domain"/>
    <property type="match status" value="1"/>
</dbReference>
<dbReference type="EMBL" id="QPGR01000020">
    <property type="protein sequence ID" value="TBR78711.1"/>
    <property type="molecule type" value="Genomic_DNA"/>
</dbReference>
<dbReference type="InterPro" id="IPR043129">
    <property type="entry name" value="ATPase_NBD"/>
</dbReference>
<organism evidence="1 2">
    <name type="scientific">Campylobacter novaezeelandiae</name>
    <dbReference type="NCBI Taxonomy" id="2267891"/>
    <lineage>
        <taxon>Bacteria</taxon>
        <taxon>Pseudomonadati</taxon>
        <taxon>Campylobacterota</taxon>
        <taxon>Epsilonproteobacteria</taxon>
        <taxon>Campylobacterales</taxon>
        <taxon>Campylobacteraceae</taxon>
        <taxon>Campylobacter</taxon>
    </lineage>
</organism>
<reference evidence="1 2" key="1">
    <citation type="submission" date="2018-07" db="EMBL/GenBank/DDBJ databases">
        <title>Campylobacter zealandensis sp. nov., isolated from birds and water in New Zealand.</title>
        <authorList>
            <person name="Wilkinson D.A."/>
            <person name="Biggs P.J."/>
            <person name="French N.P."/>
            <person name="Midwinter A.C."/>
        </authorList>
    </citation>
    <scope>NUCLEOTIDE SEQUENCE [LARGE SCALE GENOMIC DNA]</scope>
    <source>
        <strain evidence="1 2">B423b</strain>
    </source>
</reference>
<comment type="caution">
    <text evidence="1">The sequence shown here is derived from an EMBL/GenBank/DDBJ whole genome shotgun (WGS) entry which is preliminary data.</text>
</comment>
<proteinExistence type="predicted"/>
<keyword evidence="2" id="KW-1185">Reference proteome</keyword>
<dbReference type="RefSeq" id="WP_131165749.1">
    <property type="nucleotide sequence ID" value="NZ_CP076657.1"/>
</dbReference>
<accession>A0A4Q9JUC1</accession>
<evidence type="ECO:0000313" key="2">
    <source>
        <dbReference type="Proteomes" id="UP000292583"/>
    </source>
</evidence>
<protein>
    <submittedName>
        <fullName evidence="1">tRNA threonylcarbamoyladenosine biosynthesis protein TsaB</fullName>
    </submittedName>
</protein>
<dbReference type="Gene3D" id="3.30.420.40">
    <property type="match status" value="1"/>
</dbReference>
<evidence type="ECO:0000313" key="1">
    <source>
        <dbReference type="EMBL" id="TBR78711.1"/>
    </source>
</evidence>
<dbReference type="Gene3D" id="3.30.420.200">
    <property type="match status" value="1"/>
</dbReference>